<feature type="compositionally biased region" description="Basic and acidic residues" evidence="1">
    <location>
        <begin position="273"/>
        <end position="291"/>
    </location>
</feature>
<name>A0A9Q1ECY8_SYNKA</name>
<dbReference type="EMBL" id="JAINUF010000019">
    <property type="protein sequence ID" value="KAJ8336522.1"/>
    <property type="molecule type" value="Genomic_DNA"/>
</dbReference>
<proteinExistence type="predicted"/>
<dbReference type="Proteomes" id="UP001152622">
    <property type="component" value="Chromosome 19"/>
</dbReference>
<sequence>MADPIMDLLDDTPLFSLDSLPESFTQGSSDPVEEALKLALGHQLQVSMATAMAVQSAAQGTIPVVSSAGPTTVLLGSPLTTSHTQQTAPKIVILKGPQGQTQVLQGVAAGGGSPAGKLTIARVLTGTPLRPGMSIVSGGTVLNAAPGQVKVGTGVQRLVQSPNGPLKQVLLTSMPQTQVQLQTQAQPQVQLQAQMQQQLQLQAQTQPQLQTVQVQPQSAALRPQGVTLTTVPQQRADPSPPVIALSLFHHCAVGRDAPSAHGGIDMKADKIANRLQERSAPPHDVQNRADRLPTASP</sequence>
<keyword evidence="3" id="KW-1185">Reference proteome</keyword>
<reference evidence="2" key="1">
    <citation type="journal article" date="2023" name="Science">
        <title>Genome structures resolve the early diversification of teleost fishes.</title>
        <authorList>
            <person name="Parey E."/>
            <person name="Louis A."/>
            <person name="Montfort J."/>
            <person name="Bouchez O."/>
            <person name="Roques C."/>
            <person name="Iampietro C."/>
            <person name="Lluch J."/>
            <person name="Castinel A."/>
            <person name="Donnadieu C."/>
            <person name="Desvignes T."/>
            <person name="Floi Bucao C."/>
            <person name="Jouanno E."/>
            <person name="Wen M."/>
            <person name="Mejri S."/>
            <person name="Dirks R."/>
            <person name="Jansen H."/>
            <person name="Henkel C."/>
            <person name="Chen W.J."/>
            <person name="Zahm M."/>
            <person name="Cabau C."/>
            <person name="Klopp C."/>
            <person name="Thompson A.W."/>
            <person name="Robinson-Rechavi M."/>
            <person name="Braasch I."/>
            <person name="Lecointre G."/>
            <person name="Bobe J."/>
            <person name="Postlethwait J.H."/>
            <person name="Berthelot C."/>
            <person name="Roest Crollius H."/>
            <person name="Guiguen Y."/>
        </authorList>
    </citation>
    <scope>NUCLEOTIDE SEQUENCE</scope>
    <source>
        <strain evidence="2">WJC10195</strain>
    </source>
</reference>
<dbReference type="AlphaFoldDB" id="A0A9Q1ECY8"/>
<organism evidence="2 3">
    <name type="scientific">Synaphobranchus kaupii</name>
    <name type="common">Kaup's arrowtooth eel</name>
    <dbReference type="NCBI Taxonomy" id="118154"/>
    <lineage>
        <taxon>Eukaryota</taxon>
        <taxon>Metazoa</taxon>
        <taxon>Chordata</taxon>
        <taxon>Craniata</taxon>
        <taxon>Vertebrata</taxon>
        <taxon>Euteleostomi</taxon>
        <taxon>Actinopterygii</taxon>
        <taxon>Neopterygii</taxon>
        <taxon>Teleostei</taxon>
        <taxon>Anguilliformes</taxon>
        <taxon>Synaphobranchidae</taxon>
        <taxon>Synaphobranchus</taxon>
    </lineage>
</organism>
<evidence type="ECO:0000313" key="3">
    <source>
        <dbReference type="Proteomes" id="UP001152622"/>
    </source>
</evidence>
<gene>
    <name evidence="2" type="ORF">SKAU_G00377420</name>
</gene>
<protein>
    <submittedName>
        <fullName evidence="2">Uncharacterized protein</fullName>
    </submittedName>
</protein>
<accession>A0A9Q1ECY8</accession>
<evidence type="ECO:0000256" key="1">
    <source>
        <dbReference type="SAM" id="MobiDB-lite"/>
    </source>
</evidence>
<evidence type="ECO:0000313" key="2">
    <source>
        <dbReference type="EMBL" id="KAJ8336522.1"/>
    </source>
</evidence>
<feature type="region of interest" description="Disordered" evidence="1">
    <location>
        <begin position="273"/>
        <end position="297"/>
    </location>
</feature>
<comment type="caution">
    <text evidence="2">The sequence shown here is derived from an EMBL/GenBank/DDBJ whole genome shotgun (WGS) entry which is preliminary data.</text>
</comment>